<accession>A0A091D7M3</accession>
<gene>
    <name evidence="2" type="ORF">H920_11482</name>
</gene>
<reference evidence="2 3" key="1">
    <citation type="submission" date="2013-11" db="EMBL/GenBank/DDBJ databases">
        <title>The Damaraland mole rat (Fukomys damarensis) genome and evolution of African mole rats.</title>
        <authorList>
            <person name="Gladyshev V.N."/>
            <person name="Fang X."/>
        </authorList>
    </citation>
    <scope>NUCLEOTIDE SEQUENCE [LARGE SCALE GENOMIC DNA]</scope>
    <source>
        <tissue evidence="2">Liver</tissue>
    </source>
</reference>
<sequence length="316" mass="34150">MQDQPFDEKEKGKKDGHWACSPARQVCSIMGSWVQLWDGDTGSHREVFREPLMEPGSLAGAGIAGADAQYEGDPTSSSSWVLPSADTGHLFSRPGKVSQKGPVSGQQKSPRHPLGFGEMRTQGEEQWANSQLSEHPALTNSHDHAPAPEKTDLKAHLAESKEIKREPPSPADSPPEFMQGMKNPEIMARDTQQSTVFLHTRTEANEERCPPSWQVIQCPVVVFLLFLISKAGGKRLYSAGVYAIGATLGSSLSDSLGKLLSPKITCPTWHNCISPKNTPSGNGVQMAVSEKEARGSMTGPLSGFGSAPWNPKAKLR</sequence>
<proteinExistence type="predicted"/>
<feature type="region of interest" description="Disordered" evidence="1">
    <location>
        <begin position="291"/>
        <end position="316"/>
    </location>
</feature>
<organism evidence="2 3">
    <name type="scientific">Fukomys damarensis</name>
    <name type="common">Damaraland mole rat</name>
    <name type="synonym">Cryptomys damarensis</name>
    <dbReference type="NCBI Taxonomy" id="885580"/>
    <lineage>
        <taxon>Eukaryota</taxon>
        <taxon>Metazoa</taxon>
        <taxon>Chordata</taxon>
        <taxon>Craniata</taxon>
        <taxon>Vertebrata</taxon>
        <taxon>Euteleostomi</taxon>
        <taxon>Mammalia</taxon>
        <taxon>Eutheria</taxon>
        <taxon>Euarchontoglires</taxon>
        <taxon>Glires</taxon>
        <taxon>Rodentia</taxon>
        <taxon>Hystricomorpha</taxon>
        <taxon>Bathyergidae</taxon>
        <taxon>Fukomys</taxon>
    </lineage>
</organism>
<keyword evidence="3" id="KW-1185">Reference proteome</keyword>
<evidence type="ECO:0000313" key="3">
    <source>
        <dbReference type="Proteomes" id="UP000028990"/>
    </source>
</evidence>
<feature type="region of interest" description="Disordered" evidence="1">
    <location>
        <begin position="160"/>
        <end position="180"/>
    </location>
</feature>
<dbReference type="Proteomes" id="UP000028990">
    <property type="component" value="Unassembled WGS sequence"/>
</dbReference>
<evidence type="ECO:0000256" key="1">
    <source>
        <dbReference type="SAM" id="MobiDB-lite"/>
    </source>
</evidence>
<dbReference type="EMBL" id="KN123014">
    <property type="protein sequence ID" value="KFO27077.1"/>
    <property type="molecule type" value="Genomic_DNA"/>
</dbReference>
<protein>
    <submittedName>
        <fullName evidence="2">Uncharacterized protein</fullName>
    </submittedName>
</protein>
<feature type="region of interest" description="Disordered" evidence="1">
    <location>
        <begin position="93"/>
        <end position="148"/>
    </location>
</feature>
<evidence type="ECO:0000313" key="2">
    <source>
        <dbReference type="EMBL" id="KFO27077.1"/>
    </source>
</evidence>
<dbReference type="AlphaFoldDB" id="A0A091D7M3"/>
<name>A0A091D7M3_FUKDA</name>